<gene>
    <name evidence="2" type="ORF">MEUPH1_LOCUS5703</name>
</gene>
<sequence>MADGRASRTNVLTERSGTRCNGKTESVRHCNTNRTGYSKESELVSTTEQWRTPMDGPLSIATKKRGF</sequence>
<evidence type="ECO:0000313" key="3">
    <source>
        <dbReference type="Proteomes" id="UP001160148"/>
    </source>
</evidence>
<feature type="compositionally biased region" description="Polar residues" evidence="1">
    <location>
        <begin position="7"/>
        <end position="27"/>
    </location>
</feature>
<proteinExistence type="predicted"/>
<protein>
    <submittedName>
        <fullName evidence="2">Uncharacterized protein</fullName>
    </submittedName>
</protein>
<feature type="region of interest" description="Disordered" evidence="1">
    <location>
        <begin position="1"/>
        <end position="27"/>
    </location>
</feature>
<dbReference type="Proteomes" id="UP001160148">
    <property type="component" value="Unassembled WGS sequence"/>
</dbReference>
<comment type="caution">
    <text evidence="2">The sequence shown here is derived from an EMBL/GenBank/DDBJ whole genome shotgun (WGS) entry which is preliminary data.</text>
</comment>
<dbReference type="AlphaFoldDB" id="A0AAV0VXY8"/>
<evidence type="ECO:0000313" key="2">
    <source>
        <dbReference type="EMBL" id="CAI6349101.1"/>
    </source>
</evidence>
<dbReference type="EMBL" id="CARXXK010000001">
    <property type="protein sequence ID" value="CAI6349101.1"/>
    <property type="molecule type" value="Genomic_DNA"/>
</dbReference>
<keyword evidence="3" id="KW-1185">Reference proteome</keyword>
<reference evidence="2 3" key="1">
    <citation type="submission" date="2023-01" db="EMBL/GenBank/DDBJ databases">
        <authorList>
            <person name="Whitehead M."/>
        </authorList>
    </citation>
    <scope>NUCLEOTIDE SEQUENCE [LARGE SCALE GENOMIC DNA]</scope>
</reference>
<accession>A0AAV0VXY8</accession>
<name>A0AAV0VXY8_9HEMI</name>
<evidence type="ECO:0000256" key="1">
    <source>
        <dbReference type="SAM" id="MobiDB-lite"/>
    </source>
</evidence>
<organism evidence="2 3">
    <name type="scientific">Macrosiphum euphorbiae</name>
    <name type="common">potato aphid</name>
    <dbReference type="NCBI Taxonomy" id="13131"/>
    <lineage>
        <taxon>Eukaryota</taxon>
        <taxon>Metazoa</taxon>
        <taxon>Ecdysozoa</taxon>
        <taxon>Arthropoda</taxon>
        <taxon>Hexapoda</taxon>
        <taxon>Insecta</taxon>
        <taxon>Pterygota</taxon>
        <taxon>Neoptera</taxon>
        <taxon>Paraneoptera</taxon>
        <taxon>Hemiptera</taxon>
        <taxon>Sternorrhyncha</taxon>
        <taxon>Aphidomorpha</taxon>
        <taxon>Aphidoidea</taxon>
        <taxon>Aphididae</taxon>
        <taxon>Macrosiphini</taxon>
        <taxon>Macrosiphum</taxon>
    </lineage>
</organism>